<reference evidence="1" key="1">
    <citation type="journal article" date="2019" name="Nat. Med.">
        <title>A library of human gut bacterial isolates paired with longitudinal multiomics data enables mechanistic microbiome research.</title>
        <authorList>
            <person name="Poyet M."/>
            <person name="Groussin M."/>
            <person name="Gibbons S.M."/>
            <person name="Avila-Pacheco J."/>
            <person name="Jiang X."/>
            <person name="Kearney S.M."/>
            <person name="Perrotta A.R."/>
            <person name="Berdy B."/>
            <person name="Zhao S."/>
            <person name="Lieberman T.D."/>
            <person name="Swanson P.K."/>
            <person name="Smith M."/>
            <person name="Roesemann S."/>
            <person name="Alexander J.E."/>
            <person name="Rich S.A."/>
            <person name="Livny J."/>
            <person name="Vlamakis H."/>
            <person name="Clish C."/>
            <person name="Bullock K."/>
            <person name="Deik A."/>
            <person name="Scott J."/>
            <person name="Pierce K.A."/>
            <person name="Xavier R.J."/>
            <person name="Alm E.J."/>
        </authorList>
    </citation>
    <scope>NUCLEOTIDE SEQUENCE</scope>
    <source>
        <strain evidence="1">BIOML-A18</strain>
    </source>
</reference>
<comment type="caution">
    <text evidence="1">The sequence shown here is derived from an EMBL/GenBank/DDBJ whole genome shotgun (WGS) entry which is preliminary data.</text>
</comment>
<dbReference type="AlphaFoldDB" id="A0A6A8GMQ2"/>
<dbReference type="RefSeq" id="WP_022280702.1">
    <property type="nucleotide sequence ID" value="NZ_JADNNQ010000147.1"/>
</dbReference>
<name>A0A6A8GMQ2_9LACO</name>
<accession>A0A6A8GMQ2</accession>
<evidence type="ECO:0000313" key="1">
    <source>
        <dbReference type="EMBL" id="MSA67712.1"/>
    </source>
</evidence>
<protein>
    <submittedName>
        <fullName evidence="1">Uncharacterized protein</fullName>
    </submittedName>
</protein>
<organism evidence="1">
    <name type="scientific">Ligilactobacillus ruminis</name>
    <dbReference type="NCBI Taxonomy" id="1623"/>
    <lineage>
        <taxon>Bacteria</taxon>
        <taxon>Bacillati</taxon>
        <taxon>Bacillota</taxon>
        <taxon>Bacilli</taxon>
        <taxon>Lactobacillales</taxon>
        <taxon>Lactobacillaceae</taxon>
        <taxon>Ligilactobacillus</taxon>
    </lineage>
</organism>
<dbReference type="EMBL" id="WKOD01000002">
    <property type="protein sequence ID" value="MSA67712.1"/>
    <property type="molecule type" value="Genomic_DNA"/>
</dbReference>
<sequence>MDVKKFLNIHKSFIILIVILFVTEFVFALFSITASRNSEWAALERNAENIKMHCKHDKDHAASGGISQQGRSINWELSSKNELKLTSDQLDELQRAKRLKFINGHTYELFLKLKGSKKYLHVSTQNYNASQTMNRINVIITILNLILTFGLIIHHLIKNKEKTP</sequence>
<proteinExistence type="predicted"/>
<gene>
    <name evidence="1" type="ORF">GKC89_00960</name>
</gene>